<accession>A0A8T2RBJ2</accession>
<dbReference type="OrthoDB" id="69496at2759"/>
<dbReference type="InterPro" id="IPR008139">
    <property type="entry name" value="SaposinB_dom"/>
</dbReference>
<organism evidence="7 8">
    <name type="scientific">Ceratopteris richardii</name>
    <name type="common">Triangle waterfern</name>
    <dbReference type="NCBI Taxonomy" id="49495"/>
    <lineage>
        <taxon>Eukaryota</taxon>
        <taxon>Viridiplantae</taxon>
        <taxon>Streptophyta</taxon>
        <taxon>Embryophyta</taxon>
        <taxon>Tracheophyta</taxon>
        <taxon>Polypodiopsida</taxon>
        <taxon>Polypodiidae</taxon>
        <taxon>Polypodiales</taxon>
        <taxon>Pteridineae</taxon>
        <taxon>Pteridaceae</taxon>
        <taxon>Parkerioideae</taxon>
        <taxon>Ceratopteris</taxon>
    </lineage>
</organism>
<dbReference type="Pfam" id="PF03489">
    <property type="entry name" value="SapB_2"/>
    <property type="match status" value="2"/>
</dbReference>
<feature type="domain" description="Saposin B-type" evidence="6">
    <location>
        <begin position="255"/>
        <end position="335"/>
    </location>
</feature>
<keyword evidence="1" id="KW-0064">Aspartyl protease</keyword>
<dbReference type="Pfam" id="PF05184">
    <property type="entry name" value="SapB_1"/>
    <property type="match status" value="1"/>
</dbReference>
<gene>
    <name evidence="7" type="ORF">KP509_28G021800</name>
</gene>
<reference evidence="7" key="1">
    <citation type="submission" date="2021-08" db="EMBL/GenBank/DDBJ databases">
        <title>WGS assembly of Ceratopteris richardii.</title>
        <authorList>
            <person name="Marchant D.B."/>
            <person name="Chen G."/>
            <person name="Jenkins J."/>
            <person name="Shu S."/>
            <person name="Leebens-Mack J."/>
            <person name="Grimwood J."/>
            <person name="Schmutz J."/>
            <person name="Soltis P."/>
            <person name="Soltis D."/>
            <person name="Chen Z.-H."/>
        </authorList>
    </citation>
    <scope>NUCLEOTIDE SEQUENCE</scope>
    <source>
        <strain evidence="7">Whitten #5841</strain>
        <tissue evidence="7">Leaf</tissue>
    </source>
</reference>
<keyword evidence="5" id="KW-0732">Signal</keyword>
<evidence type="ECO:0000259" key="6">
    <source>
        <dbReference type="PROSITE" id="PS50015"/>
    </source>
</evidence>
<evidence type="ECO:0000256" key="4">
    <source>
        <dbReference type="ARBA" id="ARBA00023180"/>
    </source>
</evidence>
<feature type="domain" description="Saposin B-type" evidence="6">
    <location>
        <begin position="173"/>
        <end position="252"/>
    </location>
</feature>
<proteinExistence type="predicted"/>
<dbReference type="Proteomes" id="UP000825935">
    <property type="component" value="Chromosome 28"/>
</dbReference>
<evidence type="ECO:0000313" key="7">
    <source>
        <dbReference type="EMBL" id="KAH7293350.1"/>
    </source>
</evidence>
<dbReference type="GO" id="GO:0006629">
    <property type="term" value="P:lipid metabolic process"/>
    <property type="evidence" value="ECO:0007669"/>
    <property type="project" value="InterPro"/>
</dbReference>
<dbReference type="OMA" id="MEHADIC"/>
<dbReference type="InterPro" id="IPR008138">
    <property type="entry name" value="SapB_2"/>
</dbReference>
<sequence>MGRWRIFFAMTAIFAASFSVGEAREKLIVGHKDDTSHNLQTLKVMDIFKDHGGNIDFGKFRNPIPFLERGLPRISNINFPQLQNVQNLVCDTCMDVSTLIEQVLTDPDTVNSALEFVDVSLCQNIPHLQQQCQNLASTYVPDLMETLQVYAAPNKLCGETKLCPSSAVLRLNDARACKMCTEFAEEALVYVQDSKTETEILDALHVQCAKLGDFESQCNMLVDVYGPLYISKLDSLTPDQVCQKARMCNAPSIRDPASCATCQFAVLQMKAKLQNPAVQEKMMQALIDQCNKVPAHTTQCKELLTQYGPFIFAHLDTYMNPETICAEIHACESKKKKTEDMVQLSFAADMEPAVHSS</sequence>
<evidence type="ECO:0000256" key="2">
    <source>
        <dbReference type="ARBA" id="ARBA00023145"/>
    </source>
</evidence>
<dbReference type="InterPro" id="IPR007856">
    <property type="entry name" value="SapB_1"/>
</dbReference>
<dbReference type="SUPFAM" id="SSF47862">
    <property type="entry name" value="Saposin"/>
    <property type="match status" value="3"/>
</dbReference>
<dbReference type="EMBL" id="CM035433">
    <property type="protein sequence ID" value="KAH7293350.1"/>
    <property type="molecule type" value="Genomic_DNA"/>
</dbReference>
<keyword evidence="2" id="KW-0865">Zymogen</keyword>
<dbReference type="PANTHER" id="PTHR11480">
    <property type="entry name" value="SAPOSIN-RELATED"/>
    <property type="match status" value="1"/>
</dbReference>
<evidence type="ECO:0000313" key="8">
    <source>
        <dbReference type="Proteomes" id="UP000825935"/>
    </source>
</evidence>
<dbReference type="InterPro" id="IPR051428">
    <property type="entry name" value="Sphingo_Act-Surfact_Prot"/>
</dbReference>
<keyword evidence="3" id="KW-1015">Disulfide bond</keyword>
<dbReference type="PROSITE" id="PS50015">
    <property type="entry name" value="SAP_B"/>
    <property type="match status" value="3"/>
</dbReference>
<evidence type="ECO:0000256" key="3">
    <source>
        <dbReference type="ARBA" id="ARBA00023157"/>
    </source>
</evidence>
<evidence type="ECO:0000256" key="1">
    <source>
        <dbReference type="ARBA" id="ARBA00022750"/>
    </source>
</evidence>
<protein>
    <recommendedName>
        <fullName evidence="6">Saposin B-type domain-containing protein</fullName>
    </recommendedName>
</protein>
<feature type="chain" id="PRO_5035728984" description="Saposin B-type domain-containing protein" evidence="5">
    <location>
        <begin position="24"/>
        <end position="357"/>
    </location>
</feature>
<dbReference type="AlphaFoldDB" id="A0A8T2RBJ2"/>
<dbReference type="GO" id="GO:0004190">
    <property type="term" value="F:aspartic-type endopeptidase activity"/>
    <property type="evidence" value="ECO:0007669"/>
    <property type="project" value="UniProtKB-KW"/>
</dbReference>
<keyword evidence="4" id="KW-0325">Glycoprotein</keyword>
<dbReference type="Gene3D" id="1.10.225.10">
    <property type="entry name" value="Saposin-like"/>
    <property type="match status" value="3"/>
</dbReference>
<feature type="domain" description="Saposin B-type" evidence="6">
    <location>
        <begin position="86"/>
        <end position="167"/>
    </location>
</feature>
<dbReference type="PANTHER" id="PTHR11480:SF3">
    <property type="entry name" value="BCDNA.GH08312"/>
    <property type="match status" value="1"/>
</dbReference>
<comment type="caution">
    <text evidence="7">The sequence shown here is derived from an EMBL/GenBank/DDBJ whole genome shotgun (WGS) entry which is preliminary data.</text>
</comment>
<keyword evidence="8" id="KW-1185">Reference proteome</keyword>
<keyword evidence="1" id="KW-0645">Protease</keyword>
<evidence type="ECO:0000256" key="5">
    <source>
        <dbReference type="SAM" id="SignalP"/>
    </source>
</evidence>
<name>A0A8T2RBJ2_CERRI</name>
<keyword evidence="1" id="KW-0378">Hydrolase</keyword>
<feature type="signal peptide" evidence="5">
    <location>
        <begin position="1"/>
        <end position="23"/>
    </location>
</feature>
<dbReference type="InterPro" id="IPR011001">
    <property type="entry name" value="Saposin-like"/>
</dbReference>
<dbReference type="SMART" id="SM00741">
    <property type="entry name" value="SapB"/>
    <property type="match status" value="3"/>
</dbReference>